<dbReference type="AlphaFoldDB" id="A0A9B7HVZ9"/>
<evidence type="ECO:0000256" key="12">
    <source>
        <dbReference type="PROSITE-ProRule" id="PRU10141"/>
    </source>
</evidence>
<dbReference type="PROSITE" id="PS00107">
    <property type="entry name" value="PROTEIN_KINASE_ATP"/>
    <property type="match status" value="1"/>
</dbReference>
<comment type="similarity">
    <text evidence="1">Belongs to the protein kinase superfamily. CAMK Ser/Thr protein kinase family. CaMK subfamily.</text>
</comment>
<evidence type="ECO:0000256" key="5">
    <source>
        <dbReference type="ARBA" id="ARBA00022679"/>
    </source>
</evidence>
<sequence>MATPTACTRFSDNYDLKEELGKGAFSVVRRCVQKSTGYEFAAKIINTKKLTARDFQKLEREARICRKLQHPNIVRLHDSIQEENHHYLVFDLVTGGELFEDIVAREFYSEADASHCIQQILESVHHCHHNGVVHRDLKPENLLLASKAKGAAVKLADFGLAIEVQGEAQAWFGFAGTPGYLSPEVLKKEPYGKPVDIWACGVILYILLVGYPPFWDEDQHRLYAQIKAGSYDYPSPEWDTVTPEAKNLINQMLTVNPSKRITASEALKHPWICQRERVASVVHRQETVDCLKKFNARRKLKGAILTTMLATRNFSSKYDAQGRSIITKKGDGSQVKESTDSSTTIEDDDVKEDKKGVVDRSSTVIAKEPEAGSAGSASSSGSSSNSQNSQTGASPSSPAAVYISNNHVATPMVSSRRYDSSNNEIRIVCPIKTCSQLSTNSQCSARRQEIIKMTEQLIESINIGDFEAYTKICDPHLTAFEPEALGNLVEGMDFHKFYFDNVLAKHCKAVNTTILNPHVHLLGEDAACIAYVRLTQYMDKQGVAHTHQSEESRVWHKRDNKWQNVHFHRSMLTGPSPFSYSHK</sequence>
<evidence type="ECO:0000256" key="2">
    <source>
        <dbReference type="ARBA" id="ARBA00012434"/>
    </source>
</evidence>
<dbReference type="InterPro" id="IPR000719">
    <property type="entry name" value="Prot_kinase_dom"/>
</dbReference>
<comment type="catalytic activity">
    <reaction evidence="10">
        <text>L-threonyl-[protein] + ATP = O-phospho-L-threonyl-[protein] + ADP + H(+)</text>
        <dbReference type="Rhea" id="RHEA:46608"/>
        <dbReference type="Rhea" id="RHEA-COMP:11060"/>
        <dbReference type="Rhea" id="RHEA-COMP:11605"/>
        <dbReference type="ChEBI" id="CHEBI:15378"/>
        <dbReference type="ChEBI" id="CHEBI:30013"/>
        <dbReference type="ChEBI" id="CHEBI:30616"/>
        <dbReference type="ChEBI" id="CHEBI:61977"/>
        <dbReference type="ChEBI" id="CHEBI:456216"/>
        <dbReference type="EC" id="2.7.11.17"/>
    </reaction>
</comment>
<dbReference type="Gene3D" id="3.10.450.50">
    <property type="match status" value="1"/>
</dbReference>
<dbReference type="CTD" id="43828"/>
<dbReference type="Pfam" id="PF00069">
    <property type="entry name" value="Pkinase"/>
    <property type="match status" value="1"/>
</dbReference>
<dbReference type="Proteomes" id="UP000835206">
    <property type="component" value="Chromosome 4"/>
</dbReference>
<dbReference type="InterPro" id="IPR032710">
    <property type="entry name" value="NTF2-like_dom_sf"/>
</dbReference>
<dbReference type="GO" id="GO:0004683">
    <property type="term" value="F:calcium/calmodulin-dependent protein kinase activity"/>
    <property type="evidence" value="ECO:0007669"/>
    <property type="project" value="UniProtKB-EC"/>
</dbReference>
<dbReference type="RefSeq" id="XP_020718423.1">
    <property type="nucleotide sequence ID" value="XM_020862764.2"/>
</dbReference>
<dbReference type="Pfam" id="PF08332">
    <property type="entry name" value="CaMKII_AD"/>
    <property type="match status" value="1"/>
</dbReference>
<dbReference type="GeneID" id="100648089"/>
<dbReference type="InterPro" id="IPR008271">
    <property type="entry name" value="Ser/Thr_kinase_AS"/>
</dbReference>
<evidence type="ECO:0000256" key="13">
    <source>
        <dbReference type="SAM" id="MobiDB-lite"/>
    </source>
</evidence>
<keyword evidence="6 12" id="KW-0547">Nucleotide-binding</keyword>
<evidence type="ECO:0000256" key="9">
    <source>
        <dbReference type="ARBA" id="ARBA00022860"/>
    </source>
</evidence>
<dbReference type="SUPFAM" id="SSF56112">
    <property type="entry name" value="Protein kinase-like (PK-like)"/>
    <property type="match status" value="1"/>
</dbReference>
<evidence type="ECO:0000256" key="1">
    <source>
        <dbReference type="ARBA" id="ARBA00005354"/>
    </source>
</evidence>
<protein>
    <recommendedName>
        <fullName evidence="2">calcium/calmodulin-dependent protein kinase</fullName>
        <ecNumber evidence="2">2.7.11.17</ecNumber>
    </recommendedName>
</protein>
<dbReference type="FunFam" id="3.30.200.20:FF:000002">
    <property type="entry name" value="Calcium/calmodulin-dependent protein kinase type II subunit delta isoform 2"/>
    <property type="match status" value="1"/>
</dbReference>
<accession>A0A9B7HVZ9</accession>
<feature type="domain" description="Protein kinase" evidence="14">
    <location>
        <begin position="14"/>
        <end position="272"/>
    </location>
</feature>
<dbReference type="PROSITE" id="PS00108">
    <property type="entry name" value="PROTEIN_KINASE_ST"/>
    <property type="match status" value="1"/>
</dbReference>
<dbReference type="GO" id="GO:0023052">
    <property type="term" value="P:signaling"/>
    <property type="evidence" value="ECO:0007669"/>
    <property type="project" value="UniProtKB-ARBA"/>
</dbReference>
<evidence type="ECO:0000256" key="8">
    <source>
        <dbReference type="ARBA" id="ARBA00022840"/>
    </source>
</evidence>
<dbReference type="PANTHER" id="PTHR24347">
    <property type="entry name" value="SERINE/THREONINE-PROTEIN KINASE"/>
    <property type="match status" value="1"/>
</dbReference>
<dbReference type="Gene3D" id="3.30.200.20">
    <property type="entry name" value="Phosphorylase Kinase, domain 1"/>
    <property type="match status" value="1"/>
</dbReference>
<feature type="binding site" evidence="12">
    <location>
        <position position="43"/>
    </location>
    <ligand>
        <name>ATP</name>
        <dbReference type="ChEBI" id="CHEBI:30616"/>
    </ligand>
</feature>
<evidence type="ECO:0000256" key="3">
    <source>
        <dbReference type="ARBA" id="ARBA00022527"/>
    </source>
</evidence>
<evidence type="ECO:0000313" key="16">
    <source>
        <dbReference type="RefSeq" id="XP_020718423.1"/>
    </source>
</evidence>
<keyword evidence="9" id="KW-0112">Calmodulin-binding</keyword>
<dbReference type="EC" id="2.7.11.17" evidence="2"/>
<organism evidence="15 16">
    <name type="scientific">Bombus terrestris</name>
    <name type="common">Buff-tailed bumblebee</name>
    <name type="synonym">Apis terrestris</name>
    <dbReference type="NCBI Taxonomy" id="30195"/>
    <lineage>
        <taxon>Eukaryota</taxon>
        <taxon>Metazoa</taxon>
        <taxon>Ecdysozoa</taxon>
        <taxon>Arthropoda</taxon>
        <taxon>Hexapoda</taxon>
        <taxon>Insecta</taxon>
        <taxon>Pterygota</taxon>
        <taxon>Neoptera</taxon>
        <taxon>Endopterygota</taxon>
        <taxon>Hymenoptera</taxon>
        <taxon>Apocrita</taxon>
        <taxon>Aculeata</taxon>
        <taxon>Apoidea</taxon>
        <taxon>Anthophila</taxon>
        <taxon>Apidae</taxon>
        <taxon>Bombus</taxon>
        <taxon>Bombus</taxon>
    </lineage>
</organism>
<dbReference type="Gene3D" id="1.10.510.10">
    <property type="entry name" value="Transferase(Phosphotransferase) domain 1"/>
    <property type="match status" value="1"/>
</dbReference>
<dbReference type="GO" id="GO:0005516">
    <property type="term" value="F:calmodulin binding"/>
    <property type="evidence" value="ECO:0007669"/>
    <property type="project" value="UniProtKB-KW"/>
</dbReference>
<dbReference type="InterPro" id="IPR011009">
    <property type="entry name" value="Kinase-like_dom_sf"/>
</dbReference>
<dbReference type="GO" id="GO:0007154">
    <property type="term" value="P:cell communication"/>
    <property type="evidence" value="ECO:0007669"/>
    <property type="project" value="UniProtKB-ARBA"/>
</dbReference>
<name>A0A9B7HVZ9_BOMTE</name>
<evidence type="ECO:0000256" key="7">
    <source>
        <dbReference type="ARBA" id="ARBA00022777"/>
    </source>
</evidence>
<dbReference type="Gene3D" id="6.10.140.620">
    <property type="match status" value="1"/>
</dbReference>
<evidence type="ECO:0000313" key="15">
    <source>
        <dbReference type="Proteomes" id="UP000835206"/>
    </source>
</evidence>
<keyword evidence="15" id="KW-1185">Reference proteome</keyword>
<evidence type="ECO:0000256" key="4">
    <source>
        <dbReference type="ARBA" id="ARBA00022553"/>
    </source>
</evidence>
<dbReference type="SMART" id="SM00220">
    <property type="entry name" value="S_TKc"/>
    <property type="match status" value="1"/>
</dbReference>
<dbReference type="GO" id="GO:0030424">
    <property type="term" value="C:axon"/>
    <property type="evidence" value="ECO:0007669"/>
    <property type="project" value="UniProtKB-ARBA"/>
</dbReference>
<dbReference type="FunFam" id="1.10.510.10:FF:000001">
    <property type="entry name" value="Calcium/calmodulin-dependent protein kinase type II subunit delta"/>
    <property type="match status" value="1"/>
</dbReference>
<reference evidence="16" key="1">
    <citation type="submission" date="2025-08" db="UniProtKB">
        <authorList>
            <consortium name="RefSeq"/>
        </authorList>
    </citation>
    <scope>IDENTIFICATION</scope>
</reference>
<evidence type="ECO:0000256" key="6">
    <source>
        <dbReference type="ARBA" id="ARBA00022741"/>
    </source>
</evidence>
<dbReference type="GO" id="GO:0007613">
    <property type="term" value="P:memory"/>
    <property type="evidence" value="ECO:0007669"/>
    <property type="project" value="UniProtKB-ARBA"/>
</dbReference>
<dbReference type="InterPro" id="IPR017441">
    <property type="entry name" value="Protein_kinase_ATP_BS"/>
</dbReference>
<keyword evidence="8 12" id="KW-0067">ATP-binding</keyword>
<dbReference type="SUPFAM" id="SSF54427">
    <property type="entry name" value="NTF2-like"/>
    <property type="match status" value="1"/>
</dbReference>
<keyword evidence="3" id="KW-0723">Serine/threonine-protein kinase</keyword>
<evidence type="ECO:0000259" key="14">
    <source>
        <dbReference type="PROSITE" id="PS50011"/>
    </source>
</evidence>
<evidence type="ECO:0000256" key="10">
    <source>
        <dbReference type="ARBA" id="ARBA00047307"/>
    </source>
</evidence>
<dbReference type="CDD" id="cd14086">
    <property type="entry name" value="STKc_CaMKII"/>
    <property type="match status" value="1"/>
</dbReference>
<dbReference type="GO" id="GO:0010468">
    <property type="term" value="P:regulation of gene expression"/>
    <property type="evidence" value="ECO:0007669"/>
    <property type="project" value="UniProtKB-ARBA"/>
</dbReference>
<dbReference type="InterPro" id="IPR013543">
    <property type="entry name" value="Ca/CaM-dep_prot_kinase-assoc"/>
</dbReference>
<keyword evidence="5" id="KW-0808">Transferase</keyword>
<gene>
    <name evidence="16" type="primary">LOC100648089</name>
</gene>
<feature type="compositionally biased region" description="Low complexity" evidence="13">
    <location>
        <begin position="371"/>
        <end position="394"/>
    </location>
</feature>
<dbReference type="GO" id="GO:0005524">
    <property type="term" value="F:ATP binding"/>
    <property type="evidence" value="ECO:0007669"/>
    <property type="project" value="UniProtKB-UniRule"/>
</dbReference>
<comment type="catalytic activity">
    <reaction evidence="11">
        <text>L-seryl-[protein] + ATP = O-phospho-L-seryl-[protein] + ADP + H(+)</text>
        <dbReference type="Rhea" id="RHEA:17989"/>
        <dbReference type="Rhea" id="RHEA-COMP:9863"/>
        <dbReference type="Rhea" id="RHEA-COMP:11604"/>
        <dbReference type="ChEBI" id="CHEBI:15378"/>
        <dbReference type="ChEBI" id="CHEBI:29999"/>
        <dbReference type="ChEBI" id="CHEBI:30616"/>
        <dbReference type="ChEBI" id="CHEBI:83421"/>
        <dbReference type="ChEBI" id="CHEBI:456216"/>
        <dbReference type="EC" id="2.7.11.17"/>
    </reaction>
</comment>
<feature type="region of interest" description="Disordered" evidence="13">
    <location>
        <begin position="329"/>
        <end position="399"/>
    </location>
</feature>
<proteinExistence type="inferred from homology"/>
<dbReference type="PROSITE" id="PS50011">
    <property type="entry name" value="PROTEIN_KINASE_DOM"/>
    <property type="match status" value="1"/>
</dbReference>
<evidence type="ECO:0000256" key="11">
    <source>
        <dbReference type="ARBA" id="ARBA00047430"/>
    </source>
</evidence>
<dbReference type="FunFam" id="3.10.450.50:FF:000009">
    <property type="entry name" value="Calcium/calmodulin-dependent protein kinase type II"/>
    <property type="match status" value="1"/>
</dbReference>
<keyword evidence="7 16" id="KW-0418">Kinase</keyword>
<keyword evidence="4" id="KW-0597">Phosphoprotein</keyword>